<evidence type="ECO:0000256" key="2">
    <source>
        <dbReference type="ARBA" id="ARBA00022692"/>
    </source>
</evidence>
<proteinExistence type="predicted"/>
<evidence type="ECO:0000313" key="8">
    <source>
        <dbReference type="Proteomes" id="UP000030746"/>
    </source>
</evidence>
<dbReference type="HOGENOM" id="CLU_090444_0_0_1"/>
<dbReference type="SUPFAM" id="SSF53822">
    <property type="entry name" value="Periplasmic binding protein-like I"/>
    <property type="match status" value="1"/>
</dbReference>
<dbReference type="InterPro" id="IPR001828">
    <property type="entry name" value="ANF_lig-bd_rcpt"/>
</dbReference>
<dbReference type="KEGG" id="lgi:LOTGIDRAFT_171906"/>
<reference evidence="7 8" key="1">
    <citation type="journal article" date="2013" name="Nature">
        <title>Insights into bilaterian evolution from three spiralian genomes.</title>
        <authorList>
            <person name="Simakov O."/>
            <person name="Marletaz F."/>
            <person name="Cho S.J."/>
            <person name="Edsinger-Gonzales E."/>
            <person name="Havlak P."/>
            <person name="Hellsten U."/>
            <person name="Kuo D.H."/>
            <person name="Larsson T."/>
            <person name="Lv J."/>
            <person name="Arendt D."/>
            <person name="Savage R."/>
            <person name="Osoegawa K."/>
            <person name="de Jong P."/>
            <person name="Grimwood J."/>
            <person name="Chapman J.A."/>
            <person name="Shapiro H."/>
            <person name="Aerts A."/>
            <person name="Otillar R.P."/>
            <person name="Terry A.Y."/>
            <person name="Boore J.L."/>
            <person name="Grigoriev I.V."/>
            <person name="Lindberg D.R."/>
            <person name="Seaver E.C."/>
            <person name="Weisblat D.A."/>
            <person name="Putnam N.H."/>
            <person name="Rokhsar D.S."/>
        </authorList>
    </citation>
    <scope>NUCLEOTIDE SEQUENCE [LARGE SCALE GENOMIC DNA]</scope>
</reference>
<dbReference type="GO" id="GO:0038023">
    <property type="term" value="F:signaling receptor activity"/>
    <property type="evidence" value="ECO:0007669"/>
    <property type="project" value="TreeGrafter"/>
</dbReference>
<evidence type="ECO:0000256" key="5">
    <source>
        <dbReference type="SAM" id="SignalP"/>
    </source>
</evidence>
<dbReference type="EMBL" id="KB200170">
    <property type="protein sequence ID" value="ESP02586.1"/>
    <property type="molecule type" value="Genomic_DNA"/>
</dbReference>
<evidence type="ECO:0000313" key="7">
    <source>
        <dbReference type="EMBL" id="ESP02586.1"/>
    </source>
</evidence>
<dbReference type="GO" id="GO:0007165">
    <property type="term" value="P:signal transduction"/>
    <property type="evidence" value="ECO:0007669"/>
    <property type="project" value="TreeGrafter"/>
</dbReference>
<dbReference type="Gene3D" id="3.40.50.2300">
    <property type="match status" value="1"/>
</dbReference>
<dbReference type="InterPro" id="IPR052612">
    <property type="entry name" value="ANP_Clearance_Receptor"/>
</dbReference>
<feature type="signal peptide" evidence="5">
    <location>
        <begin position="1"/>
        <end position="20"/>
    </location>
</feature>
<keyword evidence="3" id="KW-1133">Transmembrane helix</keyword>
<dbReference type="Proteomes" id="UP000030746">
    <property type="component" value="Unassembled WGS sequence"/>
</dbReference>
<dbReference type="PANTHER" id="PTHR44755">
    <property type="entry name" value="NATRIURETIC PEPTIDE RECEPTOR 3-RELATED"/>
    <property type="match status" value="1"/>
</dbReference>
<name>V4B510_LOTGI</name>
<sequence length="258" mass="29736">MIRILRTLVLCMMLSTPTLAVTKSFHMAKILTLLPFNDSYVFSYRRVRTAVEIAVKEVERRKLLTVTNLVVYYADSNCSIADGMKEAINFYAEKRVDVFFGPVCDYSAAPVGRQSKFWNIPMITAGGLARNFGLKKIETYPTMTRIGPHINSLYHFVRCLLNTFEWRRVKLVYDPRGQERITELLCHLVTDGLHTGLRSDEEFNFTHTYFKFLTVDDILEAMTTEIGVEYTAFRIALCLLRSKLLILQAFSVYKPQTL</sequence>
<dbReference type="Pfam" id="PF01094">
    <property type="entry name" value="ANF_receptor"/>
    <property type="match status" value="1"/>
</dbReference>
<evidence type="ECO:0000256" key="1">
    <source>
        <dbReference type="ARBA" id="ARBA00004370"/>
    </source>
</evidence>
<evidence type="ECO:0000256" key="3">
    <source>
        <dbReference type="ARBA" id="ARBA00022989"/>
    </source>
</evidence>
<dbReference type="GO" id="GO:0017046">
    <property type="term" value="F:peptide hormone binding"/>
    <property type="evidence" value="ECO:0007669"/>
    <property type="project" value="TreeGrafter"/>
</dbReference>
<evidence type="ECO:0000256" key="4">
    <source>
        <dbReference type="ARBA" id="ARBA00023136"/>
    </source>
</evidence>
<dbReference type="AlphaFoldDB" id="V4B510"/>
<organism evidence="7 8">
    <name type="scientific">Lottia gigantea</name>
    <name type="common">Giant owl limpet</name>
    <dbReference type="NCBI Taxonomy" id="225164"/>
    <lineage>
        <taxon>Eukaryota</taxon>
        <taxon>Metazoa</taxon>
        <taxon>Spiralia</taxon>
        <taxon>Lophotrochozoa</taxon>
        <taxon>Mollusca</taxon>
        <taxon>Gastropoda</taxon>
        <taxon>Patellogastropoda</taxon>
        <taxon>Lottioidea</taxon>
        <taxon>Lottiidae</taxon>
        <taxon>Lottia</taxon>
    </lineage>
</organism>
<dbReference type="OMA" id="MSPYWKS"/>
<dbReference type="RefSeq" id="XP_009046726.1">
    <property type="nucleotide sequence ID" value="XM_009048478.1"/>
</dbReference>
<dbReference type="GO" id="GO:0016020">
    <property type="term" value="C:membrane"/>
    <property type="evidence" value="ECO:0007669"/>
    <property type="project" value="UniProtKB-SubCell"/>
</dbReference>
<keyword evidence="8" id="KW-1185">Reference proteome</keyword>
<keyword evidence="5" id="KW-0732">Signal</keyword>
<dbReference type="InterPro" id="IPR028082">
    <property type="entry name" value="Peripla_BP_I"/>
</dbReference>
<gene>
    <name evidence="7" type="ORF">LOTGIDRAFT_171906</name>
</gene>
<dbReference type="CTD" id="20241945"/>
<comment type="subcellular location">
    <subcellularLocation>
        <location evidence="1">Membrane</location>
    </subcellularLocation>
</comment>
<dbReference type="OrthoDB" id="10065302at2759"/>
<feature type="chain" id="PRO_5004716651" description="Receptor ligand binding region domain-containing protein" evidence="5">
    <location>
        <begin position="21"/>
        <end position="258"/>
    </location>
</feature>
<feature type="domain" description="Receptor ligand binding region" evidence="6">
    <location>
        <begin position="47"/>
        <end position="185"/>
    </location>
</feature>
<accession>V4B510</accession>
<protein>
    <recommendedName>
        <fullName evidence="6">Receptor ligand binding region domain-containing protein</fullName>
    </recommendedName>
</protein>
<keyword evidence="4" id="KW-0472">Membrane</keyword>
<evidence type="ECO:0000259" key="6">
    <source>
        <dbReference type="Pfam" id="PF01094"/>
    </source>
</evidence>
<keyword evidence="2" id="KW-0812">Transmembrane</keyword>
<dbReference type="PANTHER" id="PTHR44755:SF11">
    <property type="entry name" value="ATRIAL NATRIURETIC PEPTIDE RECEPTOR 3 ISOFORM X1"/>
    <property type="match status" value="1"/>
</dbReference>
<dbReference type="GeneID" id="20241945"/>